<dbReference type="InterPro" id="IPR045093">
    <property type="entry name" value="Cullin"/>
</dbReference>
<reference evidence="3 4" key="1">
    <citation type="journal article" date="2023" name="Arcadia Sci">
        <title>De novo assembly of a long-read Amblyomma americanum tick genome.</title>
        <authorList>
            <person name="Chou S."/>
            <person name="Poskanzer K.E."/>
            <person name="Rollins M."/>
            <person name="Thuy-Boun P.S."/>
        </authorList>
    </citation>
    <scope>NUCLEOTIDE SEQUENCE [LARGE SCALE GENOMIC DNA]</scope>
    <source>
        <strain evidence="3">F_SG_1</strain>
        <tissue evidence="3">Salivary glands</tissue>
    </source>
</reference>
<gene>
    <name evidence="3" type="ORF">V5799_018934</name>
</gene>
<dbReference type="InterPro" id="IPR001373">
    <property type="entry name" value="Cullin_N"/>
</dbReference>
<name>A0AAQ4EYB8_AMBAM</name>
<dbReference type="EMBL" id="JARKHS020009492">
    <property type="protein sequence ID" value="KAK8779721.1"/>
    <property type="molecule type" value="Genomic_DNA"/>
</dbReference>
<dbReference type="PANTHER" id="PTHR11932">
    <property type="entry name" value="CULLIN"/>
    <property type="match status" value="1"/>
</dbReference>
<dbReference type="Proteomes" id="UP001321473">
    <property type="component" value="Unassembled WGS sequence"/>
</dbReference>
<keyword evidence="4" id="KW-1185">Reference proteome</keyword>
<evidence type="ECO:0000313" key="3">
    <source>
        <dbReference type="EMBL" id="KAK8779721.1"/>
    </source>
</evidence>
<protein>
    <recommendedName>
        <fullName evidence="2">Cullin N-terminal domain-containing protein</fullName>
    </recommendedName>
</protein>
<feature type="domain" description="Cullin N-terminal" evidence="2">
    <location>
        <begin position="1"/>
        <end position="126"/>
    </location>
</feature>
<dbReference type="Gene3D" id="6.10.280.240">
    <property type="match status" value="1"/>
</dbReference>
<dbReference type="SUPFAM" id="SSF74788">
    <property type="entry name" value="Cullin repeat-like"/>
    <property type="match status" value="1"/>
</dbReference>
<dbReference type="GO" id="GO:0006511">
    <property type="term" value="P:ubiquitin-dependent protein catabolic process"/>
    <property type="evidence" value="ECO:0007669"/>
    <property type="project" value="InterPro"/>
</dbReference>
<evidence type="ECO:0000256" key="1">
    <source>
        <dbReference type="ARBA" id="ARBA00006019"/>
    </source>
</evidence>
<dbReference type="GO" id="GO:0031625">
    <property type="term" value="F:ubiquitin protein ligase binding"/>
    <property type="evidence" value="ECO:0007669"/>
    <property type="project" value="InterPro"/>
</dbReference>
<accession>A0AAQ4EYB8</accession>
<comment type="similarity">
    <text evidence="1">Belongs to the cullin family.</text>
</comment>
<sequence>MLGKLGINSRSVYEEDFEQPYLAESAKFYALESQKQLVEMSAIDYIDMAEQHFNEESQRERLYLDPGTERLIQQAVYQELVASHVNAIVAKEDSGVMAFLKNQRVEDLTRIFRLLSRAENGRKAVAER</sequence>
<dbReference type="AlphaFoldDB" id="A0AAQ4EYB8"/>
<evidence type="ECO:0000259" key="2">
    <source>
        <dbReference type="Pfam" id="PF00888"/>
    </source>
</evidence>
<dbReference type="Pfam" id="PF00888">
    <property type="entry name" value="Cullin"/>
    <property type="match status" value="1"/>
</dbReference>
<organism evidence="3 4">
    <name type="scientific">Amblyomma americanum</name>
    <name type="common">Lone star tick</name>
    <dbReference type="NCBI Taxonomy" id="6943"/>
    <lineage>
        <taxon>Eukaryota</taxon>
        <taxon>Metazoa</taxon>
        <taxon>Ecdysozoa</taxon>
        <taxon>Arthropoda</taxon>
        <taxon>Chelicerata</taxon>
        <taxon>Arachnida</taxon>
        <taxon>Acari</taxon>
        <taxon>Parasitiformes</taxon>
        <taxon>Ixodida</taxon>
        <taxon>Ixodoidea</taxon>
        <taxon>Ixodidae</taxon>
        <taxon>Amblyomminae</taxon>
        <taxon>Amblyomma</taxon>
    </lineage>
</organism>
<feature type="non-terminal residue" evidence="3">
    <location>
        <position position="128"/>
    </location>
</feature>
<proteinExistence type="inferred from homology"/>
<dbReference type="Gene3D" id="1.20.1310.10">
    <property type="entry name" value="Cullin Repeats"/>
    <property type="match status" value="1"/>
</dbReference>
<comment type="caution">
    <text evidence="3">The sequence shown here is derived from an EMBL/GenBank/DDBJ whole genome shotgun (WGS) entry which is preliminary data.</text>
</comment>
<evidence type="ECO:0000313" key="4">
    <source>
        <dbReference type="Proteomes" id="UP001321473"/>
    </source>
</evidence>
<dbReference type="InterPro" id="IPR016159">
    <property type="entry name" value="Cullin_repeat-like_dom_sf"/>
</dbReference>